<gene>
    <name evidence="1" type="ORF">O181_042907</name>
</gene>
<proteinExistence type="predicted"/>
<accession>A0A9Q3DNR2</accession>
<reference evidence="1" key="1">
    <citation type="submission" date="2021-03" db="EMBL/GenBank/DDBJ databases">
        <title>Draft genome sequence of rust myrtle Austropuccinia psidii MF-1, a brazilian biotype.</title>
        <authorList>
            <person name="Quecine M.C."/>
            <person name="Pachon D.M.R."/>
            <person name="Bonatelli M.L."/>
            <person name="Correr F.H."/>
            <person name="Franceschini L.M."/>
            <person name="Leite T.F."/>
            <person name="Margarido G.R.A."/>
            <person name="Almeida C.A."/>
            <person name="Ferrarezi J.A."/>
            <person name="Labate C.A."/>
        </authorList>
    </citation>
    <scope>NUCLEOTIDE SEQUENCE</scope>
    <source>
        <strain evidence="1">MF-1</strain>
    </source>
</reference>
<evidence type="ECO:0000313" key="2">
    <source>
        <dbReference type="Proteomes" id="UP000765509"/>
    </source>
</evidence>
<dbReference type="EMBL" id="AVOT02017223">
    <property type="protein sequence ID" value="MBW0503192.1"/>
    <property type="molecule type" value="Genomic_DNA"/>
</dbReference>
<sequence>MNLLTVEGPPPQLVYAISIGKTIFFSTALFTKNLSLNLTSTMLELIEKYELDQFESSLKESDESVEENKQKLLQKEEYAALTNEEEDWLDHQGNLIKEHRIIAKFLEIKNHGEE</sequence>
<keyword evidence="2" id="KW-1185">Reference proteome</keyword>
<evidence type="ECO:0000313" key="1">
    <source>
        <dbReference type="EMBL" id="MBW0503192.1"/>
    </source>
</evidence>
<comment type="caution">
    <text evidence="1">The sequence shown here is derived from an EMBL/GenBank/DDBJ whole genome shotgun (WGS) entry which is preliminary data.</text>
</comment>
<dbReference type="Proteomes" id="UP000765509">
    <property type="component" value="Unassembled WGS sequence"/>
</dbReference>
<organism evidence="1 2">
    <name type="scientific">Austropuccinia psidii MF-1</name>
    <dbReference type="NCBI Taxonomy" id="1389203"/>
    <lineage>
        <taxon>Eukaryota</taxon>
        <taxon>Fungi</taxon>
        <taxon>Dikarya</taxon>
        <taxon>Basidiomycota</taxon>
        <taxon>Pucciniomycotina</taxon>
        <taxon>Pucciniomycetes</taxon>
        <taxon>Pucciniales</taxon>
        <taxon>Sphaerophragmiaceae</taxon>
        <taxon>Austropuccinia</taxon>
    </lineage>
</organism>
<protein>
    <submittedName>
        <fullName evidence="1">Uncharacterized protein</fullName>
    </submittedName>
</protein>
<dbReference type="AlphaFoldDB" id="A0A9Q3DNR2"/>
<name>A0A9Q3DNR2_9BASI</name>